<dbReference type="EMBL" id="JBHTIS010004277">
    <property type="protein sequence ID" value="MFD1052272.1"/>
    <property type="molecule type" value="Genomic_DNA"/>
</dbReference>
<evidence type="ECO:0000313" key="1">
    <source>
        <dbReference type="EMBL" id="MFD1052272.1"/>
    </source>
</evidence>
<proteinExistence type="predicted"/>
<reference evidence="2" key="1">
    <citation type="journal article" date="2019" name="Int. J. Syst. Evol. Microbiol.">
        <title>The Global Catalogue of Microorganisms (GCM) 10K type strain sequencing project: providing services to taxonomists for standard genome sequencing and annotation.</title>
        <authorList>
            <consortium name="The Broad Institute Genomics Platform"/>
            <consortium name="The Broad Institute Genome Sequencing Center for Infectious Disease"/>
            <person name="Wu L."/>
            <person name="Ma J."/>
        </authorList>
    </citation>
    <scope>NUCLEOTIDE SEQUENCE [LARGE SCALE GENOMIC DNA]</scope>
    <source>
        <strain evidence="2">JCM 31486</strain>
    </source>
</reference>
<name>A0ABW3MPU2_9PSEU</name>
<organism evidence="1 2">
    <name type="scientific">Kibdelosporangium lantanae</name>
    <dbReference type="NCBI Taxonomy" id="1497396"/>
    <lineage>
        <taxon>Bacteria</taxon>
        <taxon>Bacillati</taxon>
        <taxon>Actinomycetota</taxon>
        <taxon>Actinomycetes</taxon>
        <taxon>Pseudonocardiales</taxon>
        <taxon>Pseudonocardiaceae</taxon>
        <taxon>Kibdelosporangium</taxon>
    </lineage>
</organism>
<dbReference type="Proteomes" id="UP001597045">
    <property type="component" value="Unassembled WGS sequence"/>
</dbReference>
<evidence type="ECO:0000313" key="2">
    <source>
        <dbReference type="Proteomes" id="UP001597045"/>
    </source>
</evidence>
<accession>A0ABW3MPU2</accession>
<gene>
    <name evidence="1" type="ORF">ACFQ1S_45195</name>
</gene>
<comment type="caution">
    <text evidence="1">The sequence shown here is derived from an EMBL/GenBank/DDBJ whole genome shotgun (WGS) entry which is preliminary data.</text>
</comment>
<feature type="non-terminal residue" evidence="1">
    <location>
        <position position="174"/>
    </location>
</feature>
<protein>
    <submittedName>
        <fullName evidence="1">Uncharacterized protein</fullName>
    </submittedName>
</protein>
<sequence>MAGLDGADRAKVKEQFLRVFELALKDTAMATLNTAEKQAAAKATELDKGISDADWAAIEKELPELIRLNDQIRLLSVTVESAEWVPRNEKGELPPNVQKGVDEYNALLVKRSELFVRYPLLSQVDPDEFKKMSREDRRKALRGASLEVVANIATTRDNVLGGAVELWLLGPLVQ</sequence>
<keyword evidence="2" id="KW-1185">Reference proteome</keyword>